<dbReference type="OrthoDB" id="1883087at2759"/>
<dbReference type="PANTHER" id="PTHR46162">
    <property type="entry name" value="TRAF-LIKE FAMILY PROTEIN"/>
    <property type="match status" value="1"/>
</dbReference>
<dbReference type="EMBL" id="JABWDY010027609">
    <property type="protein sequence ID" value="KAF5187772.1"/>
    <property type="molecule type" value="Genomic_DNA"/>
</dbReference>
<gene>
    <name evidence="3" type="ORF">FRX31_022642</name>
</gene>
<dbReference type="SUPFAM" id="SSF49599">
    <property type="entry name" value="TRAF domain-like"/>
    <property type="match status" value="1"/>
</dbReference>
<protein>
    <submittedName>
        <fullName evidence="3">Traf-like family protein</fullName>
    </submittedName>
</protein>
<reference evidence="3 4" key="1">
    <citation type="submission" date="2020-06" db="EMBL/GenBank/DDBJ databases">
        <title>Transcriptomic and genomic resources for Thalictrum thalictroides and T. hernandezii: Facilitating candidate gene discovery in an emerging model plant lineage.</title>
        <authorList>
            <person name="Arias T."/>
            <person name="Riano-Pachon D.M."/>
            <person name="Di Stilio V.S."/>
        </authorList>
    </citation>
    <scope>NUCLEOTIDE SEQUENCE [LARGE SCALE GENOMIC DNA]</scope>
    <source>
        <strain evidence="4">cv. WT478/WT964</strain>
        <tissue evidence="3">Leaves</tissue>
    </source>
</reference>
<dbReference type="Proteomes" id="UP000554482">
    <property type="component" value="Unassembled WGS sequence"/>
</dbReference>
<dbReference type="CDD" id="cd00121">
    <property type="entry name" value="MATH"/>
    <property type="match status" value="1"/>
</dbReference>
<evidence type="ECO:0000313" key="3">
    <source>
        <dbReference type="EMBL" id="KAF5187772.1"/>
    </source>
</evidence>
<dbReference type="Pfam" id="PF22486">
    <property type="entry name" value="MATH_2"/>
    <property type="match status" value="1"/>
</dbReference>
<dbReference type="Gene3D" id="2.60.210.10">
    <property type="entry name" value="Apoptosis, Tumor Necrosis Factor Receptor Associated Protein 2, Chain A"/>
    <property type="match status" value="1"/>
</dbReference>
<evidence type="ECO:0000313" key="4">
    <source>
        <dbReference type="Proteomes" id="UP000554482"/>
    </source>
</evidence>
<dbReference type="InterPro" id="IPR008974">
    <property type="entry name" value="TRAF-like"/>
</dbReference>
<dbReference type="PANTHER" id="PTHR46162:SF2">
    <property type="entry name" value="ANKYRIN REPEAT-CONTAINING PROTEIN-RELATED"/>
    <property type="match status" value="1"/>
</dbReference>
<accession>A0A7J6VTP8</accession>
<sequence length="180" mass="20162">MAEFQSIPNDKEGPFESIRDDPPTHFTFSIQSFSLITKCSIEKYETSIFEAGGYKCKLEKASLKECLESEPFTAGDHRWIVRMYPSGFGDGKGNSVSLYLVLVESSALPAGRMVYADFTLRLMNQASQKIIQSKGNYWFSASKEFSGWPKFLAHNYLGLLKDNFGVEAEVTVMGVVDKLP</sequence>
<dbReference type="InterPro" id="IPR002083">
    <property type="entry name" value="MATH/TRAF_dom"/>
</dbReference>
<organism evidence="3 4">
    <name type="scientific">Thalictrum thalictroides</name>
    <name type="common">Rue-anemone</name>
    <name type="synonym">Anemone thalictroides</name>
    <dbReference type="NCBI Taxonomy" id="46969"/>
    <lineage>
        <taxon>Eukaryota</taxon>
        <taxon>Viridiplantae</taxon>
        <taxon>Streptophyta</taxon>
        <taxon>Embryophyta</taxon>
        <taxon>Tracheophyta</taxon>
        <taxon>Spermatophyta</taxon>
        <taxon>Magnoliopsida</taxon>
        <taxon>Ranunculales</taxon>
        <taxon>Ranunculaceae</taxon>
        <taxon>Thalictroideae</taxon>
        <taxon>Thalictrum</taxon>
    </lineage>
</organism>
<feature type="region of interest" description="Disordered" evidence="1">
    <location>
        <begin position="1"/>
        <end position="21"/>
    </location>
</feature>
<comment type="caution">
    <text evidence="3">The sequence shown here is derived from an EMBL/GenBank/DDBJ whole genome shotgun (WGS) entry which is preliminary data.</text>
</comment>
<dbReference type="SMART" id="SM00061">
    <property type="entry name" value="MATH"/>
    <property type="match status" value="1"/>
</dbReference>
<evidence type="ECO:0000259" key="2">
    <source>
        <dbReference type="PROSITE" id="PS50144"/>
    </source>
</evidence>
<name>A0A7J6VTP8_THATH</name>
<keyword evidence="4" id="KW-1185">Reference proteome</keyword>
<dbReference type="PROSITE" id="PS50144">
    <property type="entry name" value="MATH"/>
    <property type="match status" value="1"/>
</dbReference>
<proteinExistence type="predicted"/>
<feature type="domain" description="MATH" evidence="2">
    <location>
        <begin position="23"/>
        <end position="176"/>
    </location>
</feature>
<evidence type="ECO:0000256" key="1">
    <source>
        <dbReference type="SAM" id="MobiDB-lite"/>
    </source>
</evidence>
<dbReference type="AlphaFoldDB" id="A0A7J6VTP8"/>
<feature type="compositionally biased region" description="Basic and acidic residues" evidence="1">
    <location>
        <begin position="9"/>
        <end position="21"/>
    </location>
</feature>